<evidence type="ECO:0000313" key="1">
    <source>
        <dbReference type="EMBL" id="KAE9030137.1"/>
    </source>
</evidence>
<dbReference type="Proteomes" id="UP000429607">
    <property type="component" value="Unassembled WGS sequence"/>
</dbReference>
<evidence type="ECO:0000313" key="4">
    <source>
        <dbReference type="Proteomes" id="UP000435112"/>
    </source>
</evidence>
<dbReference type="OrthoDB" id="118345at2759"/>
<name>A0A6A3NKL1_9STRA</name>
<protein>
    <recommendedName>
        <fullName evidence="5">DDE Tnp4 domain-containing protein</fullName>
    </recommendedName>
</protein>
<accession>A0A6A3NKL1</accession>
<comment type="caution">
    <text evidence="2">The sequence shown here is derived from an EMBL/GenBank/DDBJ whole genome shotgun (WGS) entry which is preliminary data.</text>
</comment>
<dbReference type="PANTHER" id="PTHR48471:SF1">
    <property type="entry name" value="DDE TNP4 DOMAIN-CONTAINING PROTEIN"/>
    <property type="match status" value="1"/>
</dbReference>
<dbReference type="Proteomes" id="UP000435112">
    <property type="component" value="Unassembled WGS sequence"/>
</dbReference>
<evidence type="ECO:0000313" key="2">
    <source>
        <dbReference type="EMBL" id="KAE9042825.1"/>
    </source>
</evidence>
<dbReference type="EMBL" id="QXFV01000278">
    <property type="protein sequence ID" value="KAE9042825.1"/>
    <property type="molecule type" value="Genomic_DNA"/>
</dbReference>
<dbReference type="PANTHER" id="PTHR48471">
    <property type="entry name" value="DDE TNP4 DOMAIN-CONTAINING PROTEIN"/>
    <property type="match status" value="1"/>
</dbReference>
<evidence type="ECO:0008006" key="5">
    <source>
        <dbReference type="Google" id="ProtNLM"/>
    </source>
</evidence>
<dbReference type="EMBL" id="QXFU01000549">
    <property type="protein sequence ID" value="KAE9030137.1"/>
    <property type="molecule type" value="Genomic_DNA"/>
</dbReference>
<gene>
    <name evidence="2" type="ORF">PR001_g6048</name>
    <name evidence="1" type="ORF">PR002_g9967</name>
</gene>
<organism evidence="2 3">
    <name type="scientific">Phytophthora rubi</name>
    <dbReference type="NCBI Taxonomy" id="129364"/>
    <lineage>
        <taxon>Eukaryota</taxon>
        <taxon>Sar</taxon>
        <taxon>Stramenopiles</taxon>
        <taxon>Oomycota</taxon>
        <taxon>Peronosporomycetes</taxon>
        <taxon>Peronosporales</taxon>
        <taxon>Peronosporaceae</taxon>
        <taxon>Phytophthora</taxon>
    </lineage>
</organism>
<evidence type="ECO:0000313" key="3">
    <source>
        <dbReference type="Proteomes" id="UP000429607"/>
    </source>
</evidence>
<reference evidence="3 4" key="1">
    <citation type="submission" date="2018-09" db="EMBL/GenBank/DDBJ databases">
        <title>Genomic investigation of the strawberry pathogen Phytophthora fragariae indicates pathogenicity is determined by transcriptional variation in three key races.</title>
        <authorList>
            <person name="Adams T.M."/>
            <person name="Armitage A.D."/>
            <person name="Sobczyk M.K."/>
            <person name="Bates H.J."/>
            <person name="Dunwell J.M."/>
            <person name="Nellist C.F."/>
            <person name="Harrison R.J."/>
        </authorList>
    </citation>
    <scope>NUCLEOTIDE SEQUENCE [LARGE SCALE GENOMIC DNA]</scope>
    <source>
        <strain evidence="2 3">SCRP249</strain>
        <strain evidence="1 4">SCRP324</strain>
    </source>
</reference>
<sequence length="201" mass="22362">MLGENSDAVLMFIGPYVEYDEALSDVRKEVHCLLVEEAWKVAMKSRNYLTTRCLDAPSELAWMMLYKFGSNINFLNTTSLTSYCADSSASTTFRGELDEVAWSNYVISVMGLVLCFYVGSIEQPTLCMMFAAPPTTVSRVLRRAEDALSKALEGYVPAWISWPSPARQAKFAKLVEALEPLTFGFIDGKSEGSYITTSHTV</sequence>
<dbReference type="AlphaFoldDB" id="A0A6A3NKL1"/>
<proteinExistence type="predicted"/>